<accession>A0A9P9E8L5</accession>
<sequence>LLSRSVSALFTPLCVTSPDSFPRHIAFLRHLDIPRHLDFLVKTPFSSLGPTDKFVVCNVEDAKELLRRGPPQLPMLVAGDTRMKRLTFERFFSILITLEHLDVHDFGRDFDNSEPQRLPVGDAIALFEKRRGDQPDAANFLNLALVKPNAAPTFIEDLDDFNIIPLTRGDNGKGTNDERFIDLDACAGFQLCATKGAVHLPHVDRHGVMTMVYNDVGEKLWSM</sequence>
<keyword evidence="2" id="KW-1185">Reference proteome</keyword>
<feature type="non-terminal residue" evidence="1">
    <location>
        <position position="1"/>
    </location>
</feature>
<proteinExistence type="predicted"/>
<gene>
    <name evidence="1" type="ORF">EDB81DRAFT_119209</name>
</gene>
<dbReference type="OrthoDB" id="4161428at2759"/>
<reference evidence="1" key="1">
    <citation type="journal article" date="2021" name="Nat. Commun.">
        <title>Genetic determinants of endophytism in the Arabidopsis root mycobiome.</title>
        <authorList>
            <person name="Mesny F."/>
            <person name="Miyauchi S."/>
            <person name="Thiergart T."/>
            <person name="Pickel B."/>
            <person name="Atanasova L."/>
            <person name="Karlsson M."/>
            <person name="Huettel B."/>
            <person name="Barry K.W."/>
            <person name="Haridas S."/>
            <person name="Chen C."/>
            <person name="Bauer D."/>
            <person name="Andreopoulos W."/>
            <person name="Pangilinan J."/>
            <person name="LaButti K."/>
            <person name="Riley R."/>
            <person name="Lipzen A."/>
            <person name="Clum A."/>
            <person name="Drula E."/>
            <person name="Henrissat B."/>
            <person name="Kohler A."/>
            <person name="Grigoriev I.V."/>
            <person name="Martin F.M."/>
            <person name="Hacquard S."/>
        </authorList>
    </citation>
    <scope>NUCLEOTIDE SEQUENCE</scope>
    <source>
        <strain evidence="1">MPI-CAGE-AT-0147</strain>
    </source>
</reference>
<comment type="caution">
    <text evidence="1">The sequence shown here is derived from an EMBL/GenBank/DDBJ whole genome shotgun (WGS) entry which is preliminary data.</text>
</comment>
<dbReference type="AlphaFoldDB" id="A0A9P9E8L5"/>
<dbReference type="EMBL" id="JAGMUV010000016">
    <property type="protein sequence ID" value="KAH7132817.1"/>
    <property type="molecule type" value="Genomic_DNA"/>
</dbReference>
<evidence type="ECO:0000313" key="1">
    <source>
        <dbReference type="EMBL" id="KAH7132817.1"/>
    </source>
</evidence>
<protein>
    <submittedName>
        <fullName evidence="1">Uncharacterized protein</fullName>
    </submittedName>
</protein>
<dbReference type="Proteomes" id="UP000738349">
    <property type="component" value="Unassembled WGS sequence"/>
</dbReference>
<evidence type="ECO:0000313" key="2">
    <source>
        <dbReference type="Proteomes" id="UP000738349"/>
    </source>
</evidence>
<name>A0A9P9E8L5_9HYPO</name>
<organism evidence="1 2">
    <name type="scientific">Dactylonectria macrodidyma</name>
    <dbReference type="NCBI Taxonomy" id="307937"/>
    <lineage>
        <taxon>Eukaryota</taxon>
        <taxon>Fungi</taxon>
        <taxon>Dikarya</taxon>
        <taxon>Ascomycota</taxon>
        <taxon>Pezizomycotina</taxon>
        <taxon>Sordariomycetes</taxon>
        <taxon>Hypocreomycetidae</taxon>
        <taxon>Hypocreales</taxon>
        <taxon>Nectriaceae</taxon>
        <taxon>Dactylonectria</taxon>
    </lineage>
</organism>